<evidence type="ECO:0000313" key="2">
    <source>
        <dbReference type="Proteomes" id="UP000694402"/>
    </source>
</evidence>
<dbReference type="AlphaFoldDB" id="A0A8C8LUT9"/>
<keyword evidence="2" id="KW-1185">Reference proteome</keyword>
<dbReference type="GeneTree" id="ENSGT01010000229661"/>
<protein>
    <submittedName>
        <fullName evidence="1">Uncharacterized protein</fullName>
    </submittedName>
</protein>
<evidence type="ECO:0000313" key="1">
    <source>
        <dbReference type="Ensembl" id="ENSOTSP00005043318.1"/>
    </source>
</evidence>
<reference evidence="1" key="2">
    <citation type="submission" date="2025-09" db="UniProtKB">
        <authorList>
            <consortium name="Ensembl"/>
        </authorList>
    </citation>
    <scope>IDENTIFICATION</scope>
</reference>
<proteinExistence type="predicted"/>
<dbReference type="Ensembl" id="ENSOTST00005047133.2">
    <property type="protein sequence ID" value="ENSOTSP00005043318.1"/>
    <property type="gene ID" value="ENSOTSG00005020927.2"/>
</dbReference>
<reference evidence="1" key="1">
    <citation type="submission" date="2025-08" db="UniProtKB">
        <authorList>
            <consortium name="Ensembl"/>
        </authorList>
    </citation>
    <scope>IDENTIFICATION</scope>
</reference>
<sequence length="227" mass="26311">MLSLNNLRIMCTPQALQHSHTLFVNRQCVSKASSFYAKLYNNSITFTSSKDTRHNNGIDFRSQNESKVKHVNSLERTFCTASVKLNFIVSDFLLLFQLELKIMHIEEGTDNGANPMFLMELMEITKLWMRHRAKKKRTRLKLKDLTEQIDPSLHKGMLPSDTKVLCLSPSYSLFSLMVLIQMLSDVLVSHMVQLSFRFCTTHSFFLFNRRASSCQNTSRPNEIHCEH</sequence>
<organism evidence="1 2">
    <name type="scientific">Oncorhynchus tshawytscha</name>
    <name type="common">Chinook salmon</name>
    <name type="synonym">Salmo tshawytscha</name>
    <dbReference type="NCBI Taxonomy" id="74940"/>
    <lineage>
        <taxon>Eukaryota</taxon>
        <taxon>Metazoa</taxon>
        <taxon>Chordata</taxon>
        <taxon>Craniata</taxon>
        <taxon>Vertebrata</taxon>
        <taxon>Euteleostomi</taxon>
        <taxon>Actinopterygii</taxon>
        <taxon>Neopterygii</taxon>
        <taxon>Teleostei</taxon>
        <taxon>Protacanthopterygii</taxon>
        <taxon>Salmoniformes</taxon>
        <taxon>Salmonidae</taxon>
        <taxon>Salmoninae</taxon>
        <taxon>Oncorhynchus</taxon>
    </lineage>
</organism>
<accession>A0A8C8LUT9</accession>
<dbReference type="Proteomes" id="UP000694402">
    <property type="component" value="Unassembled WGS sequence"/>
</dbReference>
<name>A0A8C8LUT9_ONCTS</name>